<keyword evidence="3" id="KW-1185">Reference proteome</keyword>
<evidence type="ECO:0000313" key="3">
    <source>
        <dbReference type="Proteomes" id="UP001333710"/>
    </source>
</evidence>
<evidence type="ECO:0000313" key="2">
    <source>
        <dbReference type="EMBL" id="BDX08102.1"/>
    </source>
</evidence>
<accession>A0AA48KTE3</accession>
<name>A0AA48KTE3_9ALTE</name>
<proteinExistence type="predicted"/>
<dbReference type="AlphaFoldDB" id="A0AA48KTE3"/>
<organism evidence="2 3">
    <name type="scientific">Planctobacterium marinum</name>
    <dbReference type="NCBI Taxonomy" id="1631968"/>
    <lineage>
        <taxon>Bacteria</taxon>
        <taxon>Pseudomonadati</taxon>
        <taxon>Pseudomonadota</taxon>
        <taxon>Gammaproteobacteria</taxon>
        <taxon>Alteromonadales</taxon>
        <taxon>Alteromonadaceae</taxon>
        <taxon>Planctobacterium</taxon>
    </lineage>
</organism>
<gene>
    <name evidence="2" type="ORF">MACH26_36230</name>
</gene>
<protein>
    <submittedName>
        <fullName evidence="2">Uncharacterized protein</fullName>
    </submittedName>
</protein>
<sequence>MLRFVTFRTLILLPTATLLSVLSFSSLALPETCIQDPQRRDQCPRIIYKNATLPDPQTGEDKTQLVCICLTDFKDLLLEEKDEVAKQIKQMRINSWTAQLGITEEQLKELVKY</sequence>
<dbReference type="RefSeq" id="WP_338294186.1">
    <property type="nucleotide sequence ID" value="NZ_AP027272.1"/>
</dbReference>
<evidence type="ECO:0000256" key="1">
    <source>
        <dbReference type="SAM" id="SignalP"/>
    </source>
</evidence>
<feature type="chain" id="PRO_5041395855" evidence="1">
    <location>
        <begin position="29"/>
        <end position="113"/>
    </location>
</feature>
<dbReference type="KEGG" id="pmaw:MACH26_36230"/>
<reference evidence="2" key="1">
    <citation type="submission" date="2023-01" db="EMBL/GenBank/DDBJ databases">
        <title>Complete genome sequence of Planctobacterium marinum strain Dej080120_11.</title>
        <authorList>
            <person name="Ueki S."/>
            <person name="Maruyama F."/>
        </authorList>
    </citation>
    <scope>NUCLEOTIDE SEQUENCE</scope>
    <source>
        <strain evidence="2">Dej080120_11</strain>
    </source>
</reference>
<dbReference type="Proteomes" id="UP001333710">
    <property type="component" value="Chromosome"/>
</dbReference>
<keyword evidence="1" id="KW-0732">Signal</keyword>
<feature type="signal peptide" evidence="1">
    <location>
        <begin position="1"/>
        <end position="28"/>
    </location>
</feature>
<dbReference type="EMBL" id="AP027272">
    <property type="protein sequence ID" value="BDX08102.1"/>
    <property type="molecule type" value="Genomic_DNA"/>
</dbReference>